<comment type="cofactor">
    <cofactor evidence="1">
        <name>pyridoxal 5'-phosphate</name>
        <dbReference type="ChEBI" id="CHEBI:597326"/>
    </cofactor>
</comment>
<dbReference type="InterPro" id="IPR004839">
    <property type="entry name" value="Aminotransferase_I/II_large"/>
</dbReference>
<dbReference type="Gene3D" id="3.40.640.10">
    <property type="entry name" value="Type I PLP-dependent aspartate aminotransferase-like (Major domain)"/>
    <property type="match status" value="1"/>
</dbReference>
<dbReference type="EC" id="2.6.1.17" evidence="6"/>
<evidence type="ECO:0000259" key="5">
    <source>
        <dbReference type="Pfam" id="PF00155"/>
    </source>
</evidence>
<proteinExistence type="predicted"/>
<dbReference type="Proteomes" id="UP000749311">
    <property type="component" value="Unassembled WGS sequence"/>
</dbReference>
<evidence type="ECO:0000256" key="1">
    <source>
        <dbReference type="ARBA" id="ARBA00001933"/>
    </source>
</evidence>
<dbReference type="RefSeq" id="WP_167165748.1">
    <property type="nucleotide sequence ID" value="NZ_BAAAOO010000015.1"/>
</dbReference>
<evidence type="ECO:0000256" key="4">
    <source>
        <dbReference type="ARBA" id="ARBA00022898"/>
    </source>
</evidence>
<dbReference type="Gene3D" id="3.90.1150.10">
    <property type="entry name" value="Aspartate Aminotransferase, domain 1"/>
    <property type="match status" value="1"/>
</dbReference>
<sequence>MSSSLSSGLGTRPSLDGPWQRTADFAGLLGPDGRPSTTIFTEMTLLARQFDAVNLGQGFPDEDGPRQVLDAAKAAIDSGVNQYSPGRGEPDLRAAISEHQRRFYGLDADPDTEVLVTAGATEALAATVLALVRPGDEVVTFEPFYDAYAADIGLAGGRHVTVALRAPDFQPDLDELDHAVTDRTRLIIVNDPNNPTGAVFTRETLQRIVEVAERHNAWIVTDEVYEHLVFDDARHIPIATLPGACERTITISSAGKTFSATGWKIGWAVGPAEVITAILTVKQYLTFVNGAPFQPAIAAGLRLGDDFYTGIASVLRRKRDILVDGLQQAGFRTFSPKGAYYVLADTSSVGYEDATELSRELPRKVGVAGVPASAFAKPEHAEAYRSLLRFAFCKREDVLREAASRLTRL</sequence>
<keyword evidence="3 6" id="KW-0808">Transferase</keyword>
<dbReference type="SUPFAM" id="SSF53383">
    <property type="entry name" value="PLP-dependent transferases"/>
    <property type="match status" value="1"/>
</dbReference>
<dbReference type="InterPro" id="IPR015421">
    <property type="entry name" value="PyrdxlP-dep_Trfase_major"/>
</dbReference>
<dbReference type="EMBL" id="JAAMOZ010000001">
    <property type="protein sequence ID" value="NIH56648.1"/>
    <property type="molecule type" value="Genomic_DNA"/>
</dbReference>
<feature type="domain" description="Aminotransferase class I/classII large" evidence="5">
    <location>
        <begin position="52"/>
        <end position="406"/>
    </location>
</feature>
<evidence type="ECO:0000313" key="7">
    <source>
        <dbReference type="Proteomes" id="UP000749311"/>
    </source>
</evidence>
<reference evidence="6 7" key="1">
    <citation type="submission" date="2020-02" db="EMBL/GenBank/DDBJ databases">
        <title>Sequencing the genomes of 1000 actinobacteria strains.</title>
        <authorList>
            <person name="Klenk H.-P."/>
        </authorList>
    </citation>
    <scope>NUCLEOTIDE SEQUENCE [LARGE SCALE GENOMIC DNA]</scope>
    <source>
        <strain evidence="6 7">DSM 19609</strain>
    </source>
</reference>
<keyword evidence="4" id="KW-0663">Pyridoxal phosphate</keyword>
<accession>A0ABX0SH42</accession>
<dbReference type="InterPro" id="IPR051326">
    <property type="entry name" value="Kynurenine-oxoglutarate_AT"/>
</dbReference>
<dbReference type="Pfam" id="PF00155">
    <property type="entry name" value="Aminotran_1_2"/>
    <property type="match status" value="1"/>
</dbReference>
<comment type="caution">
    <text evidence="6">The sequence shown here is derived from an EMBL/GenBank/DDBJ whole genome shotgun (WGS) entry which is preliminary data.</text>
</comment>
<gene>
    <name evidence="6" type="ORF">FB473_001293</name>
</gene>
<evidence type="ECO:0000256" key="2">
    <source>
        <dbReference type="ARBA" id="ARBA00022576"/>
    </source>
</evidence>
<dbReference type="GO" id="GO:0009016">
    <property type="term" value="F:succinyldiaminopimelate transaminase activity"/>
    <property type="evidence" value="ECO:0007669"/>
    <property type="project" value="UniProtKB-EC"/>
</dbReference>
<dbReference type="CDD" id="cd00609">
    <property type="entry name" value="AAT_like"/>
    <property type="match status" value="1"/>
</dbReference>
<keyword evidence="7" id="KW-1185">Reference proteome</keyword>
<protein>
    <submittedName>
        <fullName evidence="6">N-succinyldiaminopimelate aminotransferase</fullName>
        <ecNumber evidence="6">2.6.1.17</ecNumber>
    </submittedName>
</protein>
<dbReference type="PANTHER" id="PTHR43807">
    <property type="entry name" value="FI04487P"/>
    <property type="match status" value="1"/>
</dbReference>
<evidence type="ECO:0000256" key="3">
    <source>
        <dbReference type="ARBA" id="ARBA00022679"/>
    </source>
</evidence>
<dbReference type="PANTHER" id="PTHR43807:SF20">
    <property type="entry name" value="FI04487P"/>
    <property type="match status" value="1"/>
</dbReference>
<keyword evidence="2 6" id="KW-0032">Aminotransferase</keyword>
<organism evidence="6 7">
    <name type="scientific">Brooklawnia cerclae</name>
    <dbReference type="NCBI Taxonomy" id="349934"/>
    <lineage>
        <taxon>Bacteria</taxon>
        <taxon>Bacillati</taxon>
        <taxon>Actinomycetota</taxon>
        <taxon>Actinomycetes</taxon>
        <taxon>Propionibacteriales</taxon>
        <taxon>Propionibacteriaceae</taxon>
        <taxon>Brooklawnia</taxon>
    </lineage>
</organism>
<name>A0ABX0SH42_9ACTN</name>
<dbReference type="InterPro" id="IPR015422">
    <property type="entry name" value="PyrdxlP-dep_Trfase_small"/>
</dbReference>
<dbReference type="InterPro" id="IPR015424">
    <property type="entry name" value="PyrdxlP-dep_Trfase"/>
</dbReference>
<evidence type="ECO:0000313" key="6">
    <source>
        <dbReference type="EMBL" id="NIH56648.1"/>
    </source>
</evidence>